<dbReference type="Pfam" id="PF05048">
    <property type="entry name" value="NosD"/>
    <property type="match status" value="1"/>
</dbReference>
<dbReference type="Proteomes" id="UP000054223">
    <property type="component" value="Unassembled WGS sequence"/>
</dbReference>
<evidence type="ECO:0000259" key="4">
    <source>
        <dbReference type="Pfam" id="PF18962"/>
    </source>
</evidence>
<dbReference type="EMBL" id="LNAL01000008">
    <property type="protein sequence ID" value="KUG06790.1"/>
    <property type="molecule type" value="Genomic_DNA"/>
</dbReference>
<feature type="region of interest" description="Disordered" evidence="1">
    <location>
        <begin position="533"/>
        <end position="563"/>
    </location>
</feature>
<feature type="domain" description="DUF11" evidence="2">
    <location>
        <begin position="696"/>
        <end position="814"/>
    </location>
</feature>
<dbReference type="NCBIfam" id="TIGR01451">
    <property type="entry name" value="B_ant_repeat"/>
    <property type="match status" value="1"/>
</dbReference>
<feature type="domain" description="DUF11" evidence="2">
    <location>
        <begin position="460"/>
        <end position="561"/>
    </location>
</feature>
<keyword evidence="6" id="KW-1185">Reference proteome</keyword>
<name>A0A9X0HJ02_SOLP1</name>
<dbReference type="InterPro" id="IPR011050">
    <property type="entry name" value="Pectin_lyase_fold/virulence"/>
</dbReference>
<feature type="domain" description="Periplasmic copper-binding protein NosD beta helix" evidence="3">
    <location>
        <begin position="1400"/>
        <end position="1497"/>
    </location>
</feature>
<dbReference type="InterPro" id="IPR022441">
    <property type="entry name" value="Para_beta_helix_rpt-2"/>
</dbReference>
<dbReference type="SUPFAM" id="SSF51126">
    <property type="entry name" value="Pectin lyase-like"/>
    <property type="match status" value="1"/>
</dbReference>
<dbReference type="Gene3D" id="2.60.40.3440">
    <property type="match status" value="1"/>
</dbReference>
<feature type="compositionally biased region" description="Polar residues" evidence="1">
    <location>
        <begin position="1632"/>
        <end position="1648"/>
    </location>
</feature>
<dbReference type="InterPro" id="IPR007742">
    <property type="entry name" value="NosD_dom"/>
</dbReference>
<organism evidence="5 6">
    <name type="scientific">Solirubrum puertoriconensis</name>
    <dbReference type="NCBI Taxonomy" id="1751427"/>
    <lineage>
        <taxon>Bacteria</taxon>
        <taxon>Pseudomonadati</taxon>
        <taxon>Bacteroidota</taxon>
        <taxon>Cytophagia</taxon>
        <taxon>Cytophagales</taxon>
    </lineage>
</organism>
<dbReference type="Pfam" id="PF17963">
    <property type="entry name" value="Big_9"/>
    <property type="match status" value="1"/>
</dbReference>
<proteinExistence type="predicted"/>
<dbReference type="InterPro" id="IPR047589">
    <property type="entry name" value="DUF11_rpt"/>
</dbReference>
<dbReference type="NCBIfam" id="TIGR04183">
    <property type="entry name" value="Por_Secre_tail"/>
    <property type="match status" value="1"/>
</dbReference>
<evidence type="ECO:0000259" key="3">
    <source>
        <dbReference type="Pfam" id="PF05048"/>
    </source>
</evidence>
<feature type="region of interest" description="Disordered" evidence="1">
    <location>
        <begin position="1632"/>
        <end position="1661"/>
    </location>
</feature>
<dbReference type="NCBIfam" id="TIGR03804">
    <property type="entry name" value="para_beta_helix"/>
    <property type="match status" value="1"/>
</dbReference>
<sequence length="1903" mass="194825">MAWASLGVLVAEAAPPVPVAVTANVGSDEIGPFQLANLSVTDPNGTPDLAAYRFVTLPTTGRLYAYNISTGASVEITSANQQVDPFLYPNLVFDPASATANYTVSFQYTAVDEAGEVGTPATYTINVTNATAAANIQPITAERTNVLIAHGFGAQTLSPGLFGVDTDGAVANYSVTPPATGGTLSLDGVAITAARTVSATEATRLAFTPAANFFGTVVIQYRALDNSGAQDGSPANYVIPVAKSGSSKGGLLNFTSRTNLEDWTEARSTTADEVVFNSTYSASTQGKTAFRIEPNPTMPGKALTWSSDYQANATNKMAEANFNFGKALSGFTLSIGDIDISAANTTVTPNVPAGGTWIDRLVFEGFRADGTIVTLTSVDVKPGAAARFDAGLNSLTGTVNTGAATSNSIITFPEPIVRLRIRYYNDATGTDPVLQVVTFDSFSWYTQDVSTVASGPVIANPASTVSYTVVTDNDGPYTAINVVPTLQLVPNLTNVTINGSAAGSSYVSATGLLTLPTVSNLASGQEVTNTVGFTMPNTTVTGTARNTSNSIDEEPSNNNGSLASAQVTTVPNQAPVARNITAPTLSNGSSATPIPSLVANDPNGDNTIVSYLISVPSAGGVLSYLEDNGTTVTISGTSTVGQRTLSPTEIARLSFDPNAGFVGNASFTYTATDDLLLTSNTATYTIPVGAAVGATDLAVTQQVVLGPYVVGDEVVYTITAYNLGTSPALNAQVQDALPQGLTFVSATASTGTSYSNATGVWTITSGVTTFNAGATATLTIRALINREGEFTNTSIVTSSTVDSNPANNEANETINPGTAAYAQDFEGRVVPDNCEPVSTGVSILTGSTALAEGNSLTTGTLSTTASTYTTPFLRLAGNSVLSFRAQASATTNTPQYRVVLVDASGNRTTLQAATNLSATNSGYTLNLTQAGVYRIEIGFLTTANGTSNPTARLDEVLVTNATVASQANCTANVLPVANNVSTRIANSRAATSIPALSGSDTAPGTVDSYRIESILDLNTQGVLTLNGVPLTIGQEILAADADKLQFDPVSGYVGTATFRFSARDNSNELSAAPATYSISVENATSIAGVVFDDVNYGGGAGRSFTEANTSAVASSFANNAIARPNAVVELYDNASGEILETQQTNASGSYQFTQVLSGNYSVRVVNSTVTSVRNSAAVGVVPVQTFVNGATNVVGGVAPSKTDAPANTGSQLLADLTTTNTEAQSVAQVSIPAVVAPVSNVNFGFNFDVVSNTNATGQGSLAQFITNANALPNTNLAQSGTGLVAGRETSIFMISDGRTTGVPAGLRAGVSGGAASGSATITLPSGQPLPVITDAGTTIDGGRQSLVTGNAIASAAELTTGPEVIINFGGGRGLNTSAANTTFAGLGLTNADAGTSNNPAVYFTAAATTGSSLRNSTVYNNGVNVRLDNATGITIADNVIRNATRAAADGIELNGAASNIISNNQILSNAGYGIDFISGANNSNQITGNLFKNNGNATGSVQTSGIGLRSGSGNTIQGNTFTSNIGDGITVLNGQNGNRITQNSFSNNGDLAIDLGSDNSTTGNGVSINDNTDADGGGNTGLNFPVFTQATISGGNLQVTGYAAPGAIIELYVAATDPSNFGEGQVYLTTVTEGSSQDGDGKTASYSGAINGGPNSGSENNQNRFVFSIPLSSLNATQQAALGAATVRLTATASQAVSSTNPVQYNTSEFAGVITLRNGPLPVELVEFTAKSLNADALLTWKTAQEKNNDRFEVERSIDGVNYEKVGQIAGHGTTSAPQNYSYTDANVGTSAAQVYYRLKQIDRDGTTAYSPVRAVSFGKELAQGNLTLYPNPAHDELTVSLGTASQNAMVEVYTVNGLFVRKQSFDAAATTKLNVSSLPQGTYLLKVTTATGSVLTSRFVKN</sequence>
<evidence type="ECO:0000313" key="5">
    <source>
        <dbReference type="EMBL" id="KUG06790.1"/>
    </source>
</evidence>
<evidence type="ECO:0000259" key="2">
    <source>
        <dbReference type="Pfam" id="PF01345"/>
    </source>
</evidence>
<dbReference type="SUPFAM" id="SSF117074">
    <property type="entry name" value="Hypothetical protein PA1324"/>
    <property type="match status" value="1"/>
</dbReference>
<dbReference type="InterPro" id="IPR013783">
    <property type="entry name" value="Ig-like_fold"/>
</dbReference>
<evidence type="ECO:0000313" key="6">
    <source>
        <dbReference type="Proteomes" id="UP000054223"/>
    </source>
</evidence>
<protein>
    <recommendedName>
        <fullName evidence="7">Secretion system C-terminal sorting domain-containing protein</fullName>
    </recommendedName>
</protein>
<dbReference type="Pfam" id="PF01345">
    <property type="entry name" value="DUF11"/>
    <property type="match status" value="2"/>
</dbReference>
<gene>
    <name evidence="5" type="ORF">ASU33_05520</name>
</gene>
<dbReference type="Gene3D" id="2.60.40.10">
    <property type="entry name" value="Immunoglobulins"/>
    <property type="match status" value="1"/>
</dbReference>
<dbReference type="SMART" id="SM00710">
    <property type="entry name" value="PbH1"/>
    <property type="match status" value="9"/>
</dbReference>
<evidence type="ECO:0008006" key="7">
    <source>
        <dbReference type="Google" id="ProtNLM"/>
    </source>
</evidence>
<reference evidence="5 6" key="1">
    <citation type="submission" date="2015-11" db="EMBL/GenBank/DDBJ databases">
        <title>Solirubrum puertoriconensis gen. nov. an environmental bacteria isolated in Puerto Rico.</title>
        <authorList>
            <person name="Cuebas-Irizarry M.F."/>
            <person name="Montalvo-Rodriguez R."/>
        </authorList>
    </citation>
    <scope>NUCLEOTIDE SEQUENCE [LARGE SCALE GENOMIC DNA]</scope>
    <source>
        <strain evidence="5 6">MC1A</strain>
    </source>
</reference>
<dbReference type="InterPro" id="IPR026444">
    <property type="entry name" value="Secre_tail"/>
</dbReference>
<evidence type="ECO:0000256" key="1">
    <source>
        <dbReference type="SAM" id="MobiDB-lite"/>
    </source>
</evidence>
<dbReference type="InterPro" id="IPR012334">
    <property type="entry name" value="Pectin_lyas_fold"/>
</dbReference>
<dbReference type="Gene3D" id="2.160.20.10">
    <property type="entry name" value="Single-stranded right-handed beta-helix, Pectin lyase-like"/>
    <property type="match status" value="1"/>
</dbReference>
<feature type="domain" description="Secretion system C-terminal sorting" evidence="4">
    <location>
        <begin position="1829"/>
        <end position="1898"/>
    </location>
</feature>
<comment type="caution">
    <text evidence="5">The sequence shown here is derived from an EMBL/GenBank/DDBJ whole genome shotgun (WGS) entry which is preliminary data.</text>
</comment>
<accession>A0A9X0HJ02</accession>
<dbReference type="Pfam" id="PF18962">
    <property type="entry name" value="Por_Secre_tail"/>
    <property type="match status" value="1"/>
</dbReference>
<dbReference type="InterPro" id="IPR006626">
    <property type="entry name" value="PbH1"/>
</dbReference>
<dbReference type="InterPro" id="IPR001434">
    <property type="entry name" value="OmcB-like_DUF11"/>
</dbReference>